<comment type="caution">
    <text evidence="10">The sequence shown here is derived from an EMBL/GenBank/DDBJ whole genome shotgun (WGS) entry which is preliminary data.</text>
</comment>
<dbReference type="InterPro" id="IPR002864">
    <property type="entry name" value="Acyl-ACP_thioesterase_NHD"/>
</dbReference>
<evidence type="ECO:0000259" key="9">
    <source>
        <dbReference type="Pfam" id="PF20791"/>
    </source>
</evidence>
<reference evidence="10" key="1">
    <citation type="journal article" date="2021" name="PeerJ">
        <title>Extensive microbial diversity within the chicken gut microbiome revealed by metagenomics and culture.</title>
        <authorList>
            <person name="Gilroy R."/>
            <person name="Ravi A."/>
            <person name="Getino M."/>
            <person name="Pursley I."/>
            <person name="Horton D.L."/>
            <person name="Alikhan N.F."/>
            <person name="Baker D."/>
            <person name="Gharbi K."/>
            <person name="Hall N."/>
            <person name="Watson M."/>
            <person name="Adriaenssens E.M."/>
            <person name="Foster-Nyarko E."/>
            <person name="Jarju S."/>
            <person name="Secka A."/>
            <person name="Antonio M."/>
            <person name="Oren A."/>
            <person name="Chaudhuri R.R."/>
            <person name="La Ragione R."/>
            <person name="Hildebrand F."/>
            <person name="Pallen M.J."/>
        </authorList>
    </citation>
    <scope>NUCLEOTIDE SEQUENCE</scope>
    <source>
        <strain evidence="10">CHK195-6426</strain>
    </source>
</reference>
<dbReference type="PANTHER" id="PTHR31727">
    <property type="entry name" value="OLEOYL-ACYL CARRIER PROTEIN THIOESTERASE 1, CHLOROPLASTIC"/>
    <property type="match status" value="1"/>
</dbReference>
<proteinExistence type="inferred from homology"/>
<dbReference type="InterPro" id="IPR049427">
    <property type="entry name" value="Acyl-ACP_TE_C"/>
</dbReference>
<feature type="domain" description="Acyl-ACP thioesterase-like C-terminal" evidence="9">
    <location>
        <begin position="153"/>
        <end position="186"/>
    </location>
</feature>
<dbReference type="CDD" id="cd00586">
    <property type="entry name" value="4HBT"/>
    <property type="match status" value="1"/>
</dbReference>
<evidence type="ECO:0000259" key="8">
    <source>
        <dbReference type="Pfam" id="PF01643"/>
    </source>
</evidence>
<keyword evidence="2" id="KW-0444">Lipid biosynthesis</keyword>
<dbReference type="SUPFAM" id="SSF54637">
    <property type="entry name" value="Thioesterase/thiol ester dehydrase-isomerase"/>
    <property type="match status" value="2"/>
</dbReference>
<dbReference type="Pfam" id="PF20791">
    <property type="entry name" value="Acyl-ACP_TE_C"/>
    <property type="match status" value="1"/>
</dbReference>
<dbReference type="GO" id="GO:0016297">
    <property type="term" value="F:fatty acyl-[ACP] hydrolase activity"/>
    <property type="evidence" value="ECO:0007669"/>
    <property type="project" value="InterPro"/>
</dbReference>
<protein>
    <submittedName>
        <fullName evidence="10">Acyl-[acyl-carrier-protein] thioesterase</fullName>
    </submittedName>
</protein>
<keyword evidence="3" id="KW-0378">Hydrolase</keyword>
<dbReference type="Proteomes" id="UP000824265">
    <property type="component" value="Unassembled WGS sequence"/>
</dbReference>
<name>A0A9D1U9S8_9FIRM</name>
<evidence type="ECO:0000256" key="6">
    <source>
        <dbReference type="ARBA" id="ARBA00023098"/>
    </source>
</evidence>
<keyword evidence="6" id="KW-0443">Lipid metabolism</keyword>
<feature type="domain" description="Acyl-ACP thioesterase N-terminal hotdog" evidence="8">
    <location>
        <begin position="7"/>
        <end position="128"/>
    </location>
</feature>
<accession>A0A9D1U9S8</accession>
<organism evidence="10 11">
    <name type="scientific">Candidatus Acetatifactor stercoripullorum</name>
    <dbReference type="NCBI Taxonomy" id="2838414"/>
    <lineage>
        <taxon>Bacteria</taxon>
        <taxon>Bacillati</taxon>
        <taxon>Bacillota</taxon>
        <taxon>Clostridia</taxon>
        <taxon>Lachnospirales</taxon>
        <taxon>Lachnospiraceae</taxon>
        <taxon>Acetatifactor</taxon>
    </lineage>
</organism>
<evidence type="ECO:0000256" key="1">
    <source>
        <dbReference type="ARBA" id="ARBA00006500"/>
    </source>
</evidence>
<gene>
    <name evidence="10" type="ORF">H9742_00390</name>
</gene>
<dbReference type="Gene3D" id="3.10.129.10">
    <property type="entry name" value="Hotdog Thioesterase"/>
    <property type="match status" value="1"/>
</dbReference>
<evidence type="ECO:0000256" key="7">
    <source>
        <dbReference type="ARBA" id="ARBA00023160"/>
    </source>
</evidence>
<evidence type="ECO:0000313" key="11">
    <source>
        <dbReference type="Proteomes" id="UP000824265"/>
    </source>
</evidence>
<keyword evidence="7" id="KW-0275">Fatty acid biosynthesis</keyword>
<dbReference type="InterPro" id="IPR029069">
    <property type="entry name" value="HotDog_dom_sf"/>
</dbReference>
<dbReference type="EMBL" id="DXGH01000002">
    <property type="protein sequence ID" value="HIW79979.1"/>
    <property type="molecule type" value="Genomic_DNA"/>
</dbReference>
<evidence type="ECO:0000313" key="10">
    <source>
        <dbReference type="EMBL" id="HIW79979.1"/>
    </source>
</evidence>
<reference evidence="10" key="2">
    <citation type="submission" date="2021-04" db="EMBL/GenBank/DDBJ databases">
        <authorList>
            <person name="Gilroy R."/>
        </authorList>
    </citation>
    <scope>NUCLEOTIDE SEQUENCE</scope>
    <source>
        <strain evidence="10">CHK195-6426</strain>
    </source>
</reference>
<evidence type="ECO:0000256" key="3">
    <source>
        <dbReference type="ARBA" id="ARBA00022801"/>
    </source>
</evidence>
<keyword evidence="5" id="KW-0809">Transit peptide</keyword>
<sequence>MYTFDSRVRYSETDSEGKLTLSSLLNYFQDCSTFQSEELGMGISYLRERHLVWVLSSWQIVVDRYPGLCEKVQTGTFPYAFKGFLGYRNFTMTDSEGAYLARANSLWTLLCTDTEKPAMPPKEMIEAYALEEKLDMDYAPRKIQIPGEGVHKEPIVVKKHNLDTNHHVNNGQYVDIAMEYLPEDFTVGQLRAEYKKQAFLDDIFYPYVAGEENKIVVVLADADDRPYVCVEFQRKESVGHRC</sequence>
<dbReference type="AlphaFoldDB" id="A0A9D1U9S8"/>
<dbReference type="PANTHER" id="PTHR31727:SF6">
    <property type="entry name" value="OLEOYL-ACYL CARRIER PROTEIN THIOESTERASE 1, CHLOROPLASTIC"/>
    <property type="match status" value="1"/>
</dbReference>
<evidence type="ECO:0000256" key="5">
    <source>
        <dbReference type="ARBA" id="ARBA00022946"/>
    </source>
</evidence>
<dbReference type="GO" id="GO:0000036">
    <property type="term" value="F:acyl carrier activity"/>
    <property type="evidence" value="ECO:0007669"/>
    <property type="project" value="TreeGrafter"/>
</dbReference>
<keyword evidence="4" id="KW-0276">Fatty acid metabolism</keyword>
<evidence type="ECO:0000256" key="4">
    <source>
        <dbReference type="ARBA" id="ARBA00022832"/>
    </source>
</evidence>
<comment type="similarity">
    <text evidence="1">Belongs to the acyl-ACP thioesterase family.</text>
</comment>
<dbReference type="Pfam" id="PF01643">
    <property type="entry name" value="Acyl-ACP_TE"/>
    <property type="match status" value="1"/>
</dbReference>
<dbReference type="InterPro" id="IPR045023">
    <property type="entry name" value="FATA/B"/>
</dbReference>
<evidence type="ECO:0000256" key="2">
    <source>
        <dbReference type="ARBA" id="ARBA00022516"/>
    </source>
</evidence>